<feature type="active site" description="Charge relay system" evidence="5">
    <location>
        <position position="436"/>
    </location>
</feature>
<feature type="active site" description="Charge relay system" evidence="5">
    <location>
        <position position="221"/>
    </location>
</feature>
<evidence type="ECO:0000259" key="7">
    <source>
        <dbReference type="Pfam" id="PF00082"/>
    </source>
</evidence>
<dbReference type="AlphaFoldDB" id="A0A6J4LIL2"/>
<organism evidence="8">
    <name type="scientific">uncultured Gemmatimonadota bacterium</name>
    <dbReference type="NCBI Taxonomy" id="203437"/>
    <lineage>
        <taxon>Bacteria</taxon>
        <taxon>Pseudomonadati</taxon>
        <taxon>Gemmatimonadota</taxon>
        <taxon>environmental samples</taxon>
    </lineage>
</organism>
<comment type="similarity">
    <text evidence="1 5">Belongs to the peptidase S8 family.</text>
</comment>
<accession>A0A6J4LIL2</accession>
<dbReference type="SUPFAM" id="SSF52743">
    <property type="entry name" value="Subtilisin-like"/>
    <property type="match status" value="1"/>
</dbReference>
<sequence>MRNLRVPPFCAVLIAGAAALAGCSDQPLATAPAARASASVSAAAPGHLVVFRNERSVPDDFAAQVAALGGSVDAAYGELGIAAVSGLSEQGVAALRGHGAVAFVEADANVAFDAGHRHSGPAEEMIPDAEPASAARPGHRAVLYRWQWNMQAINAKPAWEAGHLGSPDVTVAILDTGIDPTLLDSEGLVDLQRSRSFVPEDDAALAALYPGLHPISDLDGHGTNVALQVSSNSRHFAGVTARSTLLGVKVCSVYGYCGFGSTLAGFVYAVDAGADVINMSLGGGFLKRDCGGCVAIINRVLRYAESNRVTVVVAAGNEAMDLDRNGGYYNMFCGAPHVICVSATGATSMGFRNSGPWPDADSMAPYTNFGRSAISVAAPGGSYKLNPDGSIRSMARVFSDCSRTAMRYNRETGELEQTICSALPDANMLTEYMGTSQASAHVAGLAALLVERHGRNPARIRQAIESSADQLGSSGNDPFYGRGRINVARALGL</sequence>
<protein>
    <recommendedName>
        <fullName evidence="7">Peptidase S8/S53 domain-containing protein</fullName>
    </recommendedName>
</protein>
<evidence type="ECO:0000256" key="6">
    <source>
        <dbReference type="SAM" id="SignalP"/>
    </source>
</evidence>
<dbReference type="InterPro" id="IPR015500">
    <property type="entry name" value="Peptidase_S8_subtilisin-rel"/>
</dbReference>
<keyword evidence="4 5" id="KW-0720">Serine protease</keyword>
<dbReference type="InterPro" id="IPR036852">
    <property type="entry name" value="Peptidase_S8/S53_dom_sf"/>
</dbReference>
<feature type="signal peptide" evidence="6">
    <location>
        <begin position="1"/>
        <end position="21"/>
    </location>
</feature>
<reference evidence="8" key="1">
    <citation type="submission" date="2020-02" db="EMBL/GenBank/DDBJ databases">
        <authorList>
            <person name="Meier V. D."/>
        </authorList>
    </citation>
    <scope>NUCLEOTIDE SEQUENCE</scope>
    <source>
        <strain evidence="8">AVDCRST_MAG89</strain>
    </source>
</reference>
<proteinExistence type="inferred from homology"/>
<evidence type="ECO:0000256" key="3">
    <source>
        <dbReference type="ARBA" id="ARBA00022801"/>
    </source>
</evidence>
<dbReference type="GO" id="GO:0006508">
    <property type="term" value="P:proteolysis"/>
    <property type="evidence" value="ECO:0007669"/>
    <property type="project" value="UniProtKB-KW"/>
</dbReference>
<keyword evidence="2 5" id="KW-0645">Protease</keyword>
<dbReference type="PANTHER" id="PTHR43806">
    <property type="entry name" value="PEPTIDASE S8"/>
    <property type="match status" value="1"/>
</dbReference>
<feature type="domain" description="Peptidase S8/S53" evidence="7">
    <location>
        <begin position="168"/>
        <end position="483"/>
    </location>
</feature>
<feature type="chain" id="PRO_5026759517" description="Peptidase S8/S53 domain-containing protein" evidence="6">
    <location>
        <begin position="22"/>
        <end position="493"/>
    </location>
</feature>
<dbReference type="PANTHER" id="PTHR43806:SF11">
    <property type="entry name" value="CEREVISIN-RELATED"/>
    <property type="match status" value="1"/>
</dbReference>
<dbReference type="PROSITE" id="PS51892">
    <property type="entry name" value="SUBTILASE"/>
    <property type="match status" value="1"/>
</dbReference>
<evidence type="ECO:0000256" key="1">
    <source>
        <dbReference type="ARBA" id="ARBA00011073"/>
    </source>
</evidence>
<dbReference type="Pfam" id="PF00082">
    <property type="entry name" value="Peptidase_S8"/>
    <property type="match status" value="1"/>
</dbReference>
<gene>
    <name evidence="8" type="ORF">AVDCRST_MAG89-2317</name>
</gene>
<feature type="active site" description="Charge relay system" evidence="5">
    <location>
        <position position="175"/>
    </location>
</feature>
<dbReference type="Gene3D" id="3.40.50.200">
    <property type="entry name" value="Peptidase S8/S53 domain"/>
    <property type="match status" value="1"/>
</dbReference>
<dbReference type="GO" id="GO:0004252">
    <property type="term" value="F:serine-type endopeptidase activity"/>
    <property type="evidence" value="ECO:0007669"/>
    <property type="project" value="UniProtKB-UniRule"/>
</dbReference>
<keyword evidence="3 5" id="KW-0378">Hydrolase</keyword>
<dbReference type="EMBL" id="CADCTV010000493">
    <property type="protein sequence ID" value="CAA9334706.1"/>
    <property type="molecule type" value="Genomic_DNA"/>
</dbReference>
<evidence type="ECO:0000256" key="5">
    <source>
        <dbReference type="PROSITE-ProRule" id="PRU01240"/>
    </source>
</evidence>
<name>A0A6J4LIL2_9BACT</name>
<dbReference type="PRINTS" id="PR00723">
    <property type="entry name" value="SUBTILISIN"/>
</dbReference>
<dbReference type="InterPro" id="IPR050131">
    <property type="entry name" value="Peptidase_S8_subtilisin-like"/>
</dbReference>
<dbReference type="InterPro" id="IPR000209">
    <property type="entry name" value="Peptidase_S8/S53_dom"/>
</dbReference>
<keyword evidence="6" id="KW-0732">Signal</keyword>
<evidence type="ECO:0000313" key="8">
    <source>
        <dbReference type="EMBL" id="CAA9334706.1"/>
    </source>
</evidence>
<evidence type="ECO:0000256" key="2">
    <source>
        <dbReference type="ARBA" id="ARBA00022670"/>
    </source>
</evidence>
<dbReference type="PROSITE" id="PS51257">
    <property type="entry name" value="PROKAR_LIPOPROTEIN"/>
    <property type="match status" value="1"/>
</dbReference>
<evidence type="ECO:0000256" key="4">
    <source>
        <dbReference type="ARBA" id="ARBA00022825"/>
    </source>
</evidence>